<reference evidence="5 6" key="1">
    <citation type="submission" date="2012-11" db="EMBL/GenBank/DDBJ databases">
        <authorList>
            <person name="Linke B."/>
        </authorList>
    </citation>
    <scope>NUCLEOTIDE SEQUENCE [LARGE SCALE GENOMIC DNA]</scope>
    <source>
        <strain evidence="6">CFBP 1232</strain>
    </source>
</reference>
<proteinExistence type="predicted"/>
<dbReference type="GO" id="GO:0004197">
    <property type="term" value="F:cysteine-type endopeptidase activity"/>
    <property type="evidence" value="ECO:0007669"/>
    <property type="project" value="InterPro"/>
</dbReference>
<dbReference type="GeneID" id="97605071"/>
<evidence type="ECO:0000313" key="5">
    <source>
        <dbReference type="EMBL" id="CCO92727.1"/>
    </source>
</evidence>
<evidence type="ECO:0000256" key="2">
    <source>
        <dbReference type="ARBA" id="ARBA00022801"/>
    </source>
</evidence>
<reference evidence="5 6" key="2">
    <citation type="submission" date="2013-04" db="EMBL/GenBank/DDBJ databases">
        <title>Comparative genomics of 12 strains of Erwinia amylovora identifies a pan-genome with a large conserved core and provides insights into host specificity.</title>
        <authorList>
            <person name="Mann R.A."/>
            <person name="Smits T.H.M."/>
            <person name="Buehlmann A."/>
            <person name="Blom J."/>
            <person name="Goesmann A."/>
            <person name="Frey J.E."/>
            <person name="Plummer K.M."/>
            <person name="Beer S.V."/>
            <person name="Luck J."/>
            <person name="Duffy B."/>
            <person name="Rodoni B."/>
        </authorList>
    </citation>
    <scope>NUCLEOTIDE SEQUENCE [LARGE SCALE GENOMIC DNA]</scope>
    <source>
        <strain evidence="6">CFBP 1232</strain>
    </source>
</reference>
<evidence type="ECO:0000313" key="6">
    <source>
        <dbReference type="Proteomes" id="UP000013111"/>
    </source>
</evidence>
<keyword evidence="1 5" id="KW-0645">Protease</keyword>
<organism evidence="5 6">
    <name type="scientific">Erwinia amylovora NBRC 12687 = CFBP 1232</name>
    <dbReference type="NCBI Taxonomy" id="1219359"/>
    <lineage>
        <taxon>Bacteria</taxon>
        <taxon>Pseudomonadati</taxon>
        <taxon>Pseudomonadota</taxon>
        <taxon>Gammaproteobacteria</taxon>
        <taxon>Enterobacterales</taxon>
        <taxon>Erwiniaceae</taxon>
        <taxon>Erwinia</taxon>
    </lineage>
</organism>
<keyword evidence="2 5" id="KW-0378">Hydrolase</keyword>
<sequence length="269" mass="29534">MNNLPARLTSTALRAAVKAGPLTTNEDQMPDPGQINDTRWKKLPEPLASTTLARFDQDKCTANHGISKRAMCFGLSLSWNSMIHGGQEHPTPYASAERMRFLGAFEGVVHARTLQNFYRSEHKFQLNFARENPGVTSAAMAGTRSLLQAAELKGLSLKPVLEDKTLSDLPFLIACEQQGRYRSVDDKALKQVSDAMISSGKGVLAIYSDNQAHALGFSIVKDGKNTLLFDPNLGEFQVESTTLPYVIESLSDTNRLPLIGVQVFASHLR</sequence>
<dbReference type="InterPro" id="IPR006473">
    <property type="entry name" value="Peptidase_C58_Yopt"/>
</dbReference>
<dbReference type="AlphaFoldDB" id="A0A831EPB4"/>
<name>A0A831EPB4_ERWAM</name>
<dbReference type="GO" id="GO:0006508">
    <property type="term" value="P:proteolysis"/>
    <property type="evidence" value="ECO:0007669"/>
    <property type="project" value="UniProtKB-KW"/>
</dbReference>
<dbReference type="Gene3D" id="3.90.70.20">
    <property type="match status" value="1"/>
</dbReference>
<feature type="domain" description="Peptidase C58 YopT-type" evidence="4">
    <location>
        <begin position="68"/>
        <end position="250"/>
    </location>
</feature>
<protein>
    <submittedName>
        <fullName evidence="5">Putative cysteine protease avirulence protein avrPpiC2</fullName>
        <ecNumber evidence="5">3.4.22.-</ecNumber>
    </submittedName>
</protein>
<evidence type="ECO:0000256" key="1">
    <source>
        <dbReference type="ARBA" id="ARBA00022670"/>
    </source>
</evidence>
<dbReference type="RefSeq" id="WP_004155795.1">
    <property type="nucleotide sequence ID" value="NZ_BAYW01000013.1"/>
</dbReference>
<keyword evidence="3" id="KW-0788">Thiol protease</keyword>
<dbReference type="EMBL" id="CAPB01000007">
    <property type="protein sequence ID" value="CCO92727.1"/>
    <property type="molecule type" value="Genomic_DNA"/>
</dbReference>
<evidence type="ECO:0000256" key="3">
    <source>
        <dbReference type="ARBA" id="ARBA00022807"/>
    </source>
</evidence>
<dbReference type="NCBIfam" id="TIGR01586">
    <property type="entry name" value="yopT_cys_prot"/>
    <property type="match status" value="1"/>
</dbReference>
<dbReference type="Proteomes" id="UP000013111">
    <property type="component" value="Unassembled WGS sequence"/>
</dbReference>
<comment type="caution">
    <text evidence="5">The sequence shown here is derived from an EMBL/GenBank/DDBJ whole genome shotgun (WGS) entry which is preliminary data.</text>
</comment>
<accession>A0A831EPB4</accession>
<dbReference type="Pfam" id="PF03543">
    <property type="entry name" value="Peptidase_C58"/>
    <property type="match status" value="1"/>
</dbReference>
<dbReference type="EC" id="3.4.22.-" evidence="5"/>
<evidence type="ECO:0000259" key="4">
    <source>
        <dbReference type="Pfam" id="PF03543"/>
    </source>
</evidence>
<dbReference type="InterPro" id="IPR038765">
    <property type="entry name" value="Papain-like_cys_pep_sf"/>
</dbReference>
<gene>
    <name evidence="5" type="primary">HopPtoC</name>
    <name evidence="5" type="ORF">BN437_0767</name>
</gene>
<dbReference type="SUPFAM" id="SSF54001">
    <property type="entry name" value="Cysteine proteinases"/>
    <property type="match status" value="1"/>
</dbReference>